<evidence type="ECO:0000313" key="6">
    <source>
        <dbReference type="Proteomes" id="UP000199636"/>
    </source>
</evidence>
<dbReference type="InterPro" id="IPR003759">
    <property type="entry name" value="Cbl-bd_cap"/>
</dbReference>
<keyword evidence="6" id="KW-1185">Reference proteome</keyword>
<evidence type="ECO:0000256" key="2">
    <source>
        <dbReference type="ARBA" id="ARBA00023125"/>
    </source>
</evidence>
<dbReference type="EMBL" id="FNDS01000015">
    <property type="protein sequence ID" value="SDI67031.1"/>
    <property type="molecule type" value="Genomic_DNA"/>
</dbReference>
<dbReference type="GO" id="GO:0003700">
    <property type="term" value="F:DNA-binding transcription factor activity"/>
    <property type="evidence" value="ECO:0007669"/>
    <property type="project" value="InterPro"/>
</dbReference>
<proteinExistence type="predicted"/>
<dbReference type="InterPro" id="IPR047057">
    <property type="entry name" value="MerR_fam"/>
</dbReference>
<keyword evidence="3" id="KW-0804">Transcription</keyword>
<evidence type="ECO:0000256" key="1">
    <source>
        <dbReference type="ARBA" id="ARBA00023015"/>
    </source>
</evidence>
<dbReference type="GO" id="GO:0003677">
    <property type="term" value="F:DNA binding"/>
    <property type="evidence" value="ECO:0007669"/>
    <property type="project" value="UniProtKB-KW"/>
</dbReference>
<dbReference type="SMART" id="SM00422">
    <property type="entry name" value="HTH_MERR"/>
    <property type="match status" value="1"/>
</dbReference>
<dbReference type="PANTHER" id="PTHR30204">
    <property type="entry name" value="REDOX-CYCLING DRUG-SENSING TRANSCRIPTIONAL ACTIVATOR SOXR"/>
    <property type="match status" value="1"/>
</dbReference>
<dbReference type="RefSeq" id="WP_090267867.1">
    <property type="nucleotide sequence ID" value="NZ_FNDS01000015.1"/>
</dbReference>
<dbReference type="InterPro" id="IPR009061">
    <property type="entry name" value="DNA-bd_dom_put_sf"/>
</dbReference>
<organism evidence="5 6">
    <name type="scientific">Pseudomonas panipatensis</name>
    <dbReference type="NCBI Taxonomy" id="428992"/>
    <lineage>
        <taxon>Bacteria</taxon>
        <taxon>Pseudomonadati</taxon>
        <taxon>Pseudomonadota</taxon>
        <taxon>Gammaproteobacteria</taxon>
        <taxon>Pseudomonadales</taxon>
        <taxon>Pseudomonadaceae</taxon>
        <taxon>Pseudomonas</taxon>
    </lineage>
</organism>
<dbReference type="Proteomes" id="UP000199636">
    <property type="component" value="Unassembled WGS sequence"/>
</dbReference>
<protein>
    <submittedName>
        <fullName evidence="5">DNA-binding transcriptional regulator, MerR family</fullName>
    </submittedName>
</protein>
<keyword evidence="1" id="KW-0805">Transcription regulation</keyword>
<dbReference type="AlphaFoldDB" id="A0A1G8MGH8"/>
<dbReference type="InterPro" id="IPR000551">
    <property type="entry name" value="MerR-type_HTH_dom"/>
</dbReference>
<dbReference type="STRING" id="428992.SAMN05216272_11536"/>
<keyword evidence="2 5" id="KW-0238">DNA-binding</keyword>
<evidence type="ECO:0000259" key="4">
    <source>
        <dbReference type="PROSITE" id="PS50937"/>
    </source>
</evidence>
<accession>A0A1G8MGH8</accession>
<evidence type="ECO:0000256" key="3">
    <source>
        <dbReference type="ARBA" id="ARBA00023163"/>
    </source>
</evidence>
<reference evidence="6" key="1">
    <citation type="submission" date="2016-10" db="EMBL/GenBank/DDBJ databases">
        <authorList>
            <person name="Varghese N."/>
            <person name="Submissions S."/>
        </authorList>
    </citation>
    <scope>NUCLEOTIDE SEQUENCE [LARGE SCALE GENOMIC DNA]</scope>
    <source>
        <strain evidence="6">CCM 7469</strain>
    </source>
</reference>
<dbReference type="OrthoDB" id="9800334at2"/>
<dbReference type="Gene3D" id="1.10.1660.10">
    <property type="match status" value="1"/>
</dbReference>
<sequence>MPSEHDSLPFAPPADYHQALAAGWLPIREVARRTGVNPVTLRAWERRYGLIVPMRTAKGHRLYSNEQISRVQQVLTWLERGVAVSKVRGLLDDQRDPAPSGASPWNTLLYQALSAIAQVDERQLDELFNGALSIYPAQTLCEHLMLPLEAELRQRWQGQFGSTLERLFYHAWLRSKLGSRLYHHNRQQQGAPLLLINHSELPQETGHWLCAWLASSAGCPVRVLDGPLPTGELALAEQRLQPRALVLFSSQALNLPQLPRQLNGCQGPILLAGSAVNIHYVELIELRESSLPDLHLAESPLDVREQLDQLGLLQGGRR</sequence>
<dbReference type="Pfam" id="PF02607">
    <property type="entry name" value="B12-binding_2"/>
    <property type="match status" value="1"/>
</dbReference>
<name>A0A1G8MGH8_9PSED</name>
<dbReference type="Pfam" id="PF13411">
    <property type="entry name" value="MerR_1"/>
    <property type="match status" value="1"/>
</dbReference>
<dbReference type="PANTHER" id="PTHR30204:SF67">
    <property type="entry name" value="HTH-TYPE TRANSCRIPTIONAL REGULATOR MLRA-RELATED"/>
    <property type="match status" value="1"/>
</dbReference>
<dbReference type="SUPFAM" id="SSF46955">
    <property type="entry name" value="Putative DNA-binding domain"/>
    <property type="match status" value="1"/>
</dbReference>
<dbReference type="PROSITE" id="PS50937">
    <property type="entry name" value="HTH_MERR_2"/>
    <property type="match status" value="1"/>
</dbReference>
<feature type="domain" description="HTH merR-type" evidence="4">
    <location>
        <begin position="24"/>
        <end position="93"/>
    </location>
</feature>
<evidence type="ECO:0000313" key="5">
    <source>
        <dbReference type="EMBL" id="SDI67031.1"/>
    </source>
</evidence>
<dbReference type="CDD" id="cd01104">
    <property type="entry name" value="HTH_MlrA-CarA"/>
    <property type="match status" value="1"/>
</dbReference>
<gene>
    <name evidence="5" type="ORF">SAMN05216272_11536</name>
</gene>